<evidence type="ECO:0000313" key="3">
    <source>
        <dbReference type="EMBL" id="SHI01583.1"/>
    </source>
</evidence>
<dbReference type="InterPro" id="IPR014922">
    <property type="entry name" value="YdhG-like"/>
</dbReference>
<dbReference type="Gene3D" id="3.90.1150.200">
    <property type="match status" value="1"/>
</dbReference>
<dbReference type="RefSeq" id="WP_072982092.1">
    <property type="nucleotide sequence ID" value="NZ_FQXT01000003.1"/>
</dbReference>
<dbReference type="Proteomes" id="UP000290037">
    <property type="component" value="Unassembled WGS sequence"/>
</dbReference>
<dbReference type="SUPFAM" id="SSF159888">
    <property type="entry name" value="YdhG-like"/>
    <property type="match status" value="1"/>
</dbReference>
<evidence type="ECO:0000259" key="1">
    <source>
        <dbReference type="Pfam" id="PF08818"/>
    </source>
</evidence>
<dbReference type="InterPro" id="IPR042216">
    <property type="entry name" value="MitoNEET_CISD"/>
</dbReference>
<dbReference type="Proteomes" id="UP000184240">
    <property type="component" value="Unassembled WGS sequence"/>
</dbReference>
<dbReference type="InterPro" id="IPR016786">
    <property type="entry name" value="YdeI_bac"/>
</dbReference>
<dbReference type="STRING" id="573501.SAMN04487999_1621"/>
<protein>
    <submittedName>
        <fullName evidence="3">Uncharacterized conserved protein YdeI, YjbR/CyaY-like superfamily, DUF1801 family</fullName>
    </submittedName>
</protein>
<accession>A0A1M5XQQ3</accession>
<organism evidence="3 4">
    <name type="scientific">Leeuwenhoekiella palythoae</name>
    <dbReference type="NCBI Taxonomy" id="573501"/>
    <lineage>
        <taxon>Bacteria</taxon>
        <taxon>Pseudomonadati</taxon>
        <taxon>Bacteroidota</taxon>
        <taxon>Flavobacteriia</taxon>
        <taxon>Flavobacteriales</taxon>
        <taxon>Flavobacteriaceae</taxon>
        <taxon>Leeuwenhoekiella</taxon>
    </lineage>
</organism>
<dbReference type="AlphaFoldDB" id="A0A1M5XQQ3"/>
<gene>
    <name evidence="2" type="ORF">DSM01_915</name>
    <name evidence="3" type="ORF">SAMN04487999_1621</name>
</gene>
<reference evidence="3" key="1">
    <citation type="submission" date="2016-11" db="EMBL/GenBank/DDBJ databases">
        <authorList>
            <person name="Jaros S."/>
            <person name="Januszkiewicz K."/>
            <person name="Wedrychowicz H."/>
        </authorList>
    </citation>
    <scope>NUCLEOTIDE SEQUENCE [LARGE SCALE GENOMIC DNA]</scope>
    <source>
        <strain evidence="3">DSM 19859</strain>
    </source>
</reference>
<evidence type="ECO:0000313" key="4">
    <source>
        <dbReference type="Proteomes" id="UP000184240"/>
    </source>
</evidence>
<sequence length="211" mass="24261">MDSKSDMFFKQATKWKEELAYLRSLVLDSELCETFKWRNPCYTYKNTNVLILRSFKDYCAISFFKGVLIDDTYNLLEAPGANSQSVRLLQFYSVDEIVKKKQCIQDYVQQAISIEASGQKVVLKKTEAFDFPDELQQKFKEDLPFEKAFKALTPGRQRGYLLFFGGAKQAKTRIGRIEKYTSRILSGKGINDCTCGLSKRLPSCDGSHKYL</sequence>
<name>A0A1M5XQQ3_9FLAO</name>
<dbReference type="EMBL" id="FQXT01000003">
    <property type="protein sequence ID" value="SHI01583.1"/>
    <property type="molecule type" value="Genomic_DNA"/>
</dbReference>
<dbReference type="OrthoDB" id="214150at2"/>
<proteinExistence type="predicted"/>
<evidence type="ECO:0000313" key="5">
    <source>
        <dbReference type="Proteomes" id="UP000290037"/>
    </source>
</evidence>
<dbReference type="EMBL" id="QOVN01000002">
    <property type="protein sequence ID" value="RXG30166.1"/>
    <property type="molecule type" value="Genomic_DNA"/>
</dbReference>
<reference evidence="2 5" key="3">
    <citation type="submission" date="2018-07" db="EMBL/GenBank/DDBJ databases">
        <title>Leeuwenhoekiella genomics.</title>
        <authorList>
            <person name="Tahon G."/>
            <person name="Willems A."/>
        </authorList>
    </citation>
    <scope>NUCLEOTIDE SEQUENCE [LARGE SCALE GENOMIC DNA]</scope>
    <source>
        <strain evidence="2 5">LMG 24856</strain>
    </source>
</reference>
<dbReference type="Pfam" id="PF08818">
    <property type="entry name" value="DUF1801"/>
    <property type="match status" value="1"/>
</dbReference>
<evidence type="ECO:0000313" key="2">
    <source>
        <dbReference type="EMBL" id="RXG30166.1"/>
    </source>
</evidence>
<keyword evidence="5" id="KW-1185">Reference proteome</keyword>
<dbReference type="Pfam" id="PF13376">
    <property type="entry name" value="OmdA"/>
    <property type="match status" value="1"/>
</dbReference>
<reference evidence="4" key="2">
    <citation type="submission" date="2016-11" db="EMBL/GenBank/DDBJ databases">
        <authorList>
            <person name="Varghese N."/>
            <person name="Submissions S."/>
        </authorList>
    </citation>
    <scope>NUCLEOTIDE SEQUENCE [LARGE SCALE GENOMIC DNA]</scope>
    <source>
        <strain evidence="4">DSM 19859</strain>
    </source>
</reference>
<feature type="domain" description="YdhG-like" evidence="1">
    <location>
        <begin position="15"/>
        <end position="112"/>
    </location>
</feature>
<dbReference type="PIRSF" id="PIRSF021308">
    <property type="entry name" value="UCP021308"/>
    <property type="match status" value="1"/>
</dbReference>
<dbReference type="Gene3D" id="3.40.5.90">
    <property type="entry name" value="CDGSH iron-sulfur domain, mitoNEET-type"/>
    <property type="match status" value="1"/>
</dbReference>